<dbReference type="SUPFAM" id="SSF56925">
    <property type="entry name" value="OMPA-like"/>
    <property type="match status" value="1"/>
</dbReference>
<evidence type="ECO:0000259" key="2">
    <source>
        <dbReference type="Pfam" id="PF01298"/>
    </source>
</evidence>
<evidence type="ECO:0000313" key="3">
    <source>
        <dbReference type="EMBL" id="AII87611.1"/>
    </source>
</evidence>
<proteinExistence type="predicted"/>
<keyword evidence="3" id="KW-0449">Lipoprotein</keyword>
<dbReference type="Proteomes" id="UP000028680">
    <property type="component" value="Chromosome"/>
</dbReference>
<evidence type="ECO:0000313" key="4">
    <source>
        <dbReference type="Proteomes" id="UP000028680"/>
    </source>
</evidence>
<accession>A0AAN0VIY4</accession>
<gene>
    <name evidence="3" type="ORF">RCA23_c20800</name>
</gene>
<feature type="compositionally biased region" description="Pro residues" evidence="1">
    <location>
        <begin position="41"/>
        <end position="52"/>
    </location>
</feature>
<feature type="region of interest" description="Disordered" evidence="1">
    <location>
        <begin position="30"/>
        <end position="54"/>
    </location>
</feature>
<dbReference type="PROSITE" id="PS51257">
    <property type="entry name" value="PROKAR_LIPOPROTEIN"/>
    <property type="match status" value="1"/>
</dbReference>
<dbReference type="AlphaFoldDB" id="A0AAN0VIY4"/>
<dbReference type="Gene3D" id="2.40.160.90">
    <property type="match status" value="1"/>
</dbReference>
<name>A0AAN0VIY4_9RHOB</name>
<sequence>MAAEKEERIMRQGLTWVLLCLSLSACGGGGGGGAGTGTTPPTTPTTPNPPPAANGRAALAASGYAGPGAQVRFGETYELANDQSLRGTPTSSGMSYAMVTKNSMQINFTSATMLTLDSQGQQYSLFDGDGDSVFEPISGGHPKVVAVIVEKEAALVMAIELTGTGQVDTTYSAIGPNTDPTAMPASGSVLYNGTVNAVLQPSINPSTQVSEFSGAGSFHVDFTANTVSGSMVYTQSSDTQFTQGSSILTVTLPSTSITKNTFETTAGTAQFNQTPSHGTSFGAIRIEGDFFGQTGSTLAGSFDGAGTESSGNTAYLQGGFVAEK</sequence>
<dbReference type="InterPro" id="IPR001677">
    <property type="entry name" value="TbpB_B_D"/>
</dbReference>
<dbReference type="KEGG" id="ptp:RCA23_c20800"/>
<dbReference type="Pfam" id="PF01298">
    <property type="entry name" value="TbpB_B_D"/>
    <property type="match status" value="1"/>
</dbReference>
<keyword evidence="4" id="KW-1185">Reference proteome</keyword>
<dbReference type="InterPro" id="IPR011250">
    <property type="entry name" value="OMP/PagP_B-barrel"/>
</dbReference>
<protein>
    <submittedName>
        <fullName evidence="3">Membrane lipoprotein</fullName>
    </submittedName>
</protein>
<dbReference type="EMBL" id="CP003984">
    <property type="protein sequence ID" value="AII87611.1"/>
    <property type="molecule type" value="Genomic_DNA"/>
</dbReference>
<feature type="domain" description="Transferrin-binding protein B C-lobe/N-lobe beta-barrel" evidence="2">
    <location>
        <begin position="183"/>
        <end position="324"/>
    </location>
</feature>
<evidence type="ECO:0000256" key="1">
    <source>
        <dbReference type="SAM" id="MobiDB-lite"/>
    </source>
</evidence>
<reference evidence="3 4" key="1">
    <citation type="journal article" date="2014" name="ISME J.">
        <title>Adaptation of an abundant Roseobacter RCA organism to pelagic systems revealed by genomic and transcriptomic analyses.</title>
        <authorList>
            <person name="Voget S."/>
            <person name="Wemheuer B."/>
            <person name="Brinkhoff T."/>
            <person name="Vollmers J."/>
            <person name="Dietrich S."/>
            <person name="Giebel H.A."/>
            <person name="Beardsley C."/>
            <person name="Sardemann C."/>
            <person name="Bakenhus I."/>
            <person name="Billerbeck S."/>
            <person name="Daniel R."/>
            <person name="Simon M."/>
        </authorList>
    </citation>
    <scope>NUCLEOTIDE SEQUENCE [LARGE SCALE GENOMIC DNA]</scope>
    <source>
        <strain evidence="3 4">RCA23</strain>
    </source>
</reference>
<organism evidence="3 4">
    <name type="scientific">Planktomarina temperata RCA23</name>
    <dbReference type="NCBI Taxonomy" id="666509"/>
    <lineage>
        <taxon>Bacteria</taxon>
        <taxon>Pseudomonadati</taxon>
        <taxon>Pseudomonadota</taxon>
        <taxon>Alphaproteobacteria</taxon>
        <taxon>Rhodobacterales</taxon>
        <taxon>Paracoccaceae</taxon>
        <taxon>Planktomarina</taxon>
    </lineage>
</organism>